<evidence type="ECO:0000259" key="2">
    <source>
        <dbReference type="PROSITE" id="PS50011"/>
    </source>
</evidence>
<comment type="caution">
    <text evidence="3">The sequence shown here is derived from an EMBL/GenBank/DDBJ whole genome shotgun (WGS) entry which is preliminary data.</text>
</comment>
<dbReference type="InterPro" id="IPR011009">
    <property type="entry name" value="Kinase-like_dom_sf"/>
</dbReference>
<dbReference type="GO" id="GO:0005524">
    <property type="term" value="F:ATP binding"/>
    <property type="evidence" value="ECO:0007669"/>
    <property type="project" value="InterPro"/>
</dbReference>
<accession>A0A1Y3ELV1</accession>
<evidence type="ECO:0000313" key="4">
    <source>
        <dbReference type="Proteomes" id="UP000243006"/>
    </source>
</evidence>
<feature type="non-terminal residue" evidence="3">
    <location>
        <position position="1"/>
    </location>
</feature>
<reference evidence="3 4" key="1">
    <citation type="submission" date="2015-04" db="EMBL/GenBank/DDBJ databases">
        <title>Draft genome of the roundworm Trichinella nativa.</title>
        <authorList>
            <person name="Mitreva M."/>
        </authorList>
    </citation>
    <scope>NUCLEOTIDE SEQUENCE [LARGE SCALE GENOMIC DNA]</scope>
    <source>
        <strain evidence="3 4">ISS45</strain>
    </source>
</reference>
<dbReference type="GO" id="GO:0004672">
    <property type="term" value="F:protein kinase activity"/>
    <property type="evidence" value="ECO:0007669"/>
    <property type="project" value="InterPro"/>
</dbReference>
<proteinExistence type="predicted"/>
<keyword evidence="1" id="KW-0472">Membrane</keyword>
<dbReference type="EMBL" id="LVZM01011655">
    <property type="protein sequence ID" value="OUC44826.1"/>
    <property type="molecule type" value="Genomic_DNA"/>
</dbReference>
<protein>
    <recommendedName>
        <fullName evidence="2">Protein kinase domain-containing protein</fullName>
    </recommendedName>
</protein>
<dbReference type="PROSITE" id="PS50011">
    <property type="entry name" value="PROTEIN_KINASE_DOM"/>
    <property type="match status" value="1"/>
</dbReference>
<name>A0A1Y3ELV1_9BILA</name>
<feature type="transmembrane region" description="Helical" evidence="1">
    <location>
        <begin position="7"/>
        <end position="26"/>
    </location>
</feature>
<evidence type="ECO:0000313" key="3">
    <source>
        <dbReference type="EMBL" id="OUC44826.1"/>
    </source>
</evidence>
<dbReference type="InterPro" id="IPR000719">
    <property type="entry name" value="Prot_kinase_dom"/>
</dbReference>
<evidence type="ECO:0000256" key="1">
    <source>
        <dbReference type="SAM" id="Phobius"/>
    </source>
</evidence>
<dbReference type="PANTHER" id="PTHR22961">
    <property type="entry name" value="SER/THR PROTEIN KINASE-TRB"/>
    <property type="match status" value="1"/>
</dbReference>
<keyword evidence="1" id="KW-1133">Transmembrane helix</keyword>
<gene>
    <name evidence="3" type="ORF">D917_08809</name>
</gene>
<dbReference type="Proteomes" id="UP000243006">
    <property type="component" value="Unassembled WGS sequence"/>
</dbReference>
<dbReference type="AlphaFoldDB" id="A0A1Y3ELV1"/>
<organism evidence="3 4">
    <name type="scientific">Trichinella nativa</name>
    <dbReference type="NCBI Taxonomy" id="6335"/>
    <lineage>
        <taxon>Eukaryota</taxon>
        <taxon>Metazoa</taxon>
        <taxon>Ecdysozoa</taxon>
        <taxon>Nematoda</taxon>
        <taxon>Enoplea</taxon>
        <taxon>Dorylaimia</taxon>
        <taxon>Trichinellida</taxon>
        <taxon>Trichinellidae</taxon>
        <taxon>Trichinella</taxon>
    </lineage>
</organism>
<sequence length="60" mass="6915">YYAGPEVDIWSCGIVLYVLLCGYFPFEDDCMMVLCRKITTGVFKIPRYIGKSVSGLIRKW</sequence>
<dbReference type="InterPro" id="IPR024104">
    <property type="entry name" value="Tribbles/Ser_Thr_kinase_40"/>
</dbReference>
<dbReference type="SUPFAM" id="SSF56112">
    <property type="entry name" value="Protein kinase-like (PK-like)"/>
    <property type="match status" value="1"/>
</dbReference>
<dbReference type="Gene3D" id="1.10.510.10">
    <property type="entry name" value="Transferase(Phosphotransferase) domain 1"/>
    <property type="match status" value="1"/>
</dbReference>
<keyword evidence="1" id="KW-0812">Transmembrane</keyword>
<feature type="domain" description="Protein kinase" evidence="2">
    <location>
        <begin position="1"/>
        <end position="60"/>
    </location>
</feature>